<feature type="binding site" evidence="12">
    <location>
        <position position="110"/>
    </location>
    <ligand>
        <name>K(+)</name>
        <dbReference type="ChEBI" id="CHEBI:29103"/>
    </ligand>
</feature>
<evidence type="ECO:0000256" key="9">
    <source>
        <dbReference type="ARBA" id="ARBA00022989"/>
    </source>
</evidence>
<keyword evidence="10" id="KW-0406">Ion transport</keyword>
<evidence type="ECO:0000256" key="11">
    <source>
        <dbReference type="ARBA" id="ARBA00023136"/>
    </source>
</evidence>
<dbReference type="GO" id="GO:0005886">
    <property type="term" value="C:plasma membrane"/>
    <property type="evidence" value="ECO:0007669"/>
    <property type="project" value="UniProtKB-SubCell"/>
</dbReference>
<dbReference type="Proteomes" id="UP000481852">
    <property type="component" value="Unassembled WGS sequence"/>
</dbReference>
<evidence type="ECO:0000256" key="3">
    <source>
        <dbReference type="ARBA" id="ARBA00022448"/>
    </source>
</evidence>
<feature type="transmembrane region" description="Helical" evidence="13">
    <location>
        <begin position="238"/>
        <end position="260"/>
    </location>
</feature>
<keyword evidence="8 12" id="KW-0630">Potassium</keyword>
<feature type="transmembrane region" description="Helical" evidence="13">
    <location>
        <begin position="69"/>
        <end position="88"/>
    </location>
</feature>
<dbReference type="InterPro" id="IPR004772">
    <property type="entry name" value="TrkH"/>
</dbReference>
<comment type="subcellular location">
    <subcellularLocation>
        <location evidence="1">Cell inner membrane</location>
        <topology evidence="1">Multi-pass membrane protein</topology>
    </subcellularLocation>
</comment>
<feature type="binding site" evidence="12">
    <location>
        <position position="313"/>
    </location>
    <ligand>
        <name>K(+)</name>
        <dbReference type="ChEBI" id="CHEBI:29103"/>
    </ligand>
</feature>
<keyword evidence="5" id="KW-0997">Cell inner membrane</keyword>
<sequence length="510" mass="55193">MNYAMIFRILGWMLVFEAGFMAPSAIVAAIYREASVIWLLVSMGIVTAAGLLLGAVSRPCHHRIYAREGAVICALIWFLYSIFGALPFKLSGHIPDMFDAVFETASGFTTTGASILSDVEALPHWLLFWRSFTHWVGGMGILVFVMAIIPLASGGSAMYLMKAESPGPSVKKMVPKASQTAGLLYKMYIFLTVLQLLFLVLGRMPLFDALCITFGTAGTGGFSVLNSGCATYTIFQQVVITVFMILFGTNFSVFYLIMMGRIREVPKVSEAMTYYGIIGAAVALMTINIRGSYTSIGLAIKDAAFQVGSIITTTGFSTTDFNIWPAFSKWILILLMFVGACAGSTGGGIKVSRIQVVFKAIMKELDSVIHPNDVRKIRYDGKVLDHAVLRGINVFITAYFVVFGLSVLLVSVDNFGLETNFSAVAATLNNIGPGLGGVGPASNFSGYGAFSTCVLIFDMIAGRLEILPVLILLSPHTWAEGSVLRGKHVRRSREAENDLMMSGSLEMELG</sequence>
<feature type="transmembrane region" description="Helical" evidence="13">
    <location>
        <begin position="12"/>
        <end position="31"/>
    </location>
</feature>
<keyword evidence="15" id="KW-1185">Reference proteome</keyword>
<evidence type="ECO:0000256" key="6">
    <source>
        <dbReference type="ARBA" id="ARBA00022538"/>
    </source>
</evidence>
<accession>A0A6L5X3Q6</accession>
<evidence type="ECO:0000256" key="4">
    <source>
        <dbReference type="ARBA" id="ARBA00022475"/>
    </source>
</evidence>
<evidence type="ECO:0000313" key="15">
    <source>
        <dbReference type="Proteomes" id="UP000481852"/>
    </source>
</evidence>
<comment type="similarity">
    <text evidence="2">Belongs to the TrkH potassium transport family.</text>
</comment>
<feature type="transmembrane region" description="Helical" evidence="13">
    <location>
        <begin position="392"/>
        <end position="412"/>
    </location>
</feature>
<protein>
    <submittedName>
        <fullName evidence="14">TrkH family potassium uptake protein</fullName>
    </submittedName>
</protein>
<evidence type="ECO:0000256" key="7">
    <source>
        <dbReference type="ARBA" id="ARBA00022692"/>
    </source>
</evidence>
<dbReference type="InterPro" id="IPR003445">
    <property type="entry name" value="Cat_transpt"/>
</dbReference>
<feature type="binding site" evidence="12">
    <location>
        <position position="430"/>
    </location>
    <ligand>
        <name>K(+)</name>
        <dbReference type="ChEBI" id="CHEBI:29103"/>
    </ligand>
</feature>
<feature type="transmembrane region" description="Helical" evidence="13">
    <location>
        <begin position="182"/>
        <end position="201"/>
    </location>
</feature>
<name>A0A6L5X3Q6_9FIRM</name>
<keyword evidence="9 13" id="KW-1133">Transmembrane helix</keyword>
<keyword evidence="6" id="KW-0633">Potassium transport</keyword>
<dbReference type="AlphaFoldDB" id="A0A6L5X3Q6"/>
<dbReference type="Pfam" id="PF02386">
    <property type="entry name" value="TrkH"/>
    <property type="match status" value="2"/>
</dbReference>
<comment type="caution">
    <text evidence="14">The sequence shown here is derived from an EMBL/GenBank/DDBJ whole genome shotgun (WGS) entry which is preliminary data.</text>
</comment>
<keyword evidence="3" id="KW-0813">Transport</keyword>
<feature type="transmembrane region" description="Helical" evidence="13">
    <location>
        <begin position="135"/>
        <end position="161"/>
    </location>
</feature>
<evidence type="ECO:0000256" key="5">
    <source>
        <dbReference type="ARBA" id="ARBA00022519"/>
    </source>
</evidence>
<feature type="transmembrane region" description="Helical" evidence="13">
    <location>
        <begin position="330"/>
        <end position="349"/>
    </location>
</feature>
<evidence type="ECO:0000256" key="12">
    <source>
        <dbReference type="PIRSR" id="PIRSR006247-1"/>
    </source>
</evidence>
<proteinExistence type="inferred from homology"/>
<organism evidence="14 15">
    <name type="scientific">Porcincola intestinalis</name>
    <dbReference type="NCBI Taxonomy" id="2606632"/>
    <lineage>
        <taxon>Bacteria</taxon>
        <taxon>Bacillati</taxon>
        <taxon>Bacillota</taxon>
        <taxon>Clostridia</taxon>
        <taxon>Lachnospirales</taxon>
        <taxon>Lachnospiraceae</taxon>
        <taxon>Porcincola</taxon>
    </lineage>
</organism>
<keyword evidence="12" id="KW-0479">Metal-binding</keyword>
<evidence type="ECO:0000256" key="1">
    <source>
        <dbReference type="ARBA" id="ARBA00004429"/>
    </source>
</evidence>
<dbReference type="EMBL" id="VULZ01000007">
    <property type="protein sequence ID" value="MSS14971.1"/>
    <property type="molecule type" value="Genomic_DNA"/>
</dbReference>
<reference evidence="14 15" key="1">
    <citation type="submission" date="2019-08" db="EMBL/GenBank/DDBJ databases">
        <title>In-depth cultivation of the pig gut microbiome towards novel bacterial diversity and tailored functional studies.</title>
        <authorList>
            <person name="Wylensek D."/>
            <person name="Hitch T.C.A."/>
            <person name="Clavel T."/>
        </authorList>
    </citation>
    <scope>NUCLEOTIDE SEQUENCE [LARGE SCALE GENOMIC DNA]</scope>
    <source>
        <strain evidence="14 15">Oil+RF-744-WCA-WT-11</strain>
    </source>
</reference>
<feature type="transmembrane region" description="Helical" evidence="13">
    <location>
        <begin position="303"/>
        <end position="324"/>
    </location>
</feature>
<dbReference type="PANTHER" id="PTHR32024">
    <property type="entry name" value="TRK SYSTEM POTASSIUM UPTAKE PROTEIN TRKG-RELATED"/>
    <property type="match status" value="1"/>
</dbReference>
<evidence type="ECO:0000313" key="14">
    <source>
        <dbReference type="EMBL" id="MSS14971.1"/>
    </source>
</evidence>
<dbReference type="PIRSF" id="PIRSF006247">
    <property type="entry name" value="TrkH"/>
    <property type="match status" value="1"/>
</dbReference>
<feature type="binding site" evidence="12">
    <location>
        <position position="111"/>
    </location>
    <ligand>
        <name>K(+)</name>
        <dbReference type="ChEBI" id="CHEBI:29103"/>
    </ligand>
</feature>
<dbReference type="GO" id="GO:0046872">
    <property type="term" value="F:metal ion binding"/>
    <property type="evidence" value="ECO:0007669"/>
    <property type="project" value="UniProtKB-KW"/>
</dbReference>
<gene>
    <name evidence="14" type="ORF">FYJ35_07925</name>
</gene>
<feature type="transmembrane region" description="Helical" evidence="13">
    <location>
        <begin position="444"/>
        <end position="461"/>
    </location>
</feature>
<evidence type="ECO:0000256" key="10">
    <source>
        <dbReference type="ARBA" id="ARBA00023065"/>
    </source>
</evidence>
<keyword evidence="11 13" id="KW-0472">Membrane</keyword>
<dbReference type="PANTHER" id="PTHR32024:SF2">
    <property type="entry name" value="TRK SYSTEM POTASSIUM UPTAKE PROTEIN TRKG-RELATED"/>
    <property type="match status" value="1"/>
</dbReference>
<evidence type="ECO:0000256" key="2">
    <source>
        <dbReference type="ARBA" id="ARBA00009137"/>
    </source>
</evidence>
<feature type="transmembrane region" description="Helical" evidence="13">
    <location>
        <begin position="272"/>
        <end position="291"/>
    </location>
</feature>
<feature type="binding site" evidence="12">
    <location>
        <position position="220"/>
    </location>
    <ligand>
        <name>K(+)</name>
        <dbReference type="ChEBI" id="CHEBI:29103"/>
    </ligand>
</feature>
<keyword evidence="4" id="KW-1003">Cell membrane</keyword>
<feature type="transmembrane region" description="Helical" evidence="13">
    <location>
        <begin position="207"/>
        <end position="226"/>
    </location>
</feature>
<keyword evidence="7 13" id="KW-0812">Transmembrane</keyword>
<feature type="transmembrane region" description="Helical" evidence="13">
    <location>
        <begin position="37"/>
        <end position="57"/>
    </location>
</feature>
<feature type="binding site" evidence="12">
    <location>
        <position position="314"/>
    </location>
    <ligand>
        <name>K(+)</name>
        <dbReference type="ChEBI" id="CHEBI:29103"/>
    </ligand>
</feature>
<evidence type="ECO:0000256" key="8">
    <source>
        <dbReference type="ARBA" id="ARBA00022958"/>
    </source>
</evidence>
<dbReference type="RefSeq" id="WP_154525341.1">
    <property type="nucleotide sequence ID" value="NZ_VULZ01000007.1"/>
</dbReference>
<dbReference type="GO" id="GO:0015379">
    <property type="term" value="F:potassium:chloride symporter activity"/>
    <property type="evidence" value="ECO:0007669"/>
    <property type="project" value="InterPro"/>
</dbReference>
<evidence type="ECO:0000256" key="13">
    <source>
        <dbReference type="SAM" id="Phobius"/>
    </source>
</evidence>